<keyword evidence="4 7" id="KW-0812">Transmembrane</keyword>
<evidence type="ECO:0000256" key="6">
    <source>
        <dbReference type="ARBA" id="ARBA00023237"/>
    </source>
</evidence>
<dbReference type="SUPFAM" id="SSF56935">
    <property type="entry name" value="Porins"/>
    <property type="match status" value="1"/>
</dbReference>
<dbReference type="SUPFAM" id="SSF49464">
    <property type="entry name" value="Carboxypeptidase regulatory domain-like"/>
    <property type="match status" value="1"/>
</dbReference>
<comment type="caution">
    <text evidence="10">The sequence shown here is derived from an EMBL/GenBank/DDBJ whole genome shotgun (WGS) entry which is preliminary data.</text>
</comment>
<evidence type="ECO:0000256" key="4">
    <source>
        <dbReference type="ARBA" id="ARBA00022692"/>
    </source>
</evidence>
<feature type="domain" description="TonB-dependent receptor plug" evidence="9">
    <location>
        <begin position="115"/>
        <end position="242"/>
    </location>
</feature>
<evidence type="ECO:0000313" key="10">
    <source>
        <dbReference type="EMBL" id="RAJ87619.1"/>
    </source>
</evidence>
<evidence type="ECO:0000256" key="2">
    <source>
        <dbReference type="ARBA" id="ARBA00022448"/>
    </source>
</evidence>
<keyword evidence="11" id="KW-1185">Reference proteome</keyword>
<protein>
    <submittedName>
        <fullName evidence="10">TonB-linked SusC/RagA family outer membrane protein</fullName>
    </submittedName>
</protein>
<dbReference type="InterPro" id="IPR039426">
    <property type="entry name" value="TonB-dep_rcpt-like"/>
</dbReference>
<dbReference type="InterPro" id="IPR036942">
    <property type="entry name" value="Beta-barrel_TonB_sf"/>
</dbReference>
<evidence type="ECO:0000259" key="9">
    <source>
        <dbReference type="Pfam" id="PF07715"/>
    </source>
</evidence>
<evidence type="ECO:0000256" key="7">
    <source>
        <dbReference type="PROSITE-ProRule" id="PRU01360"/>
    </source>
</evidence>
<dbReference type="AlphaFoldDB" id="A0A327WBR9"/>
<dbReference type="InterPro" id="IPR023996">
    <property type="entry name" value="TonB-dep_OMP_SusC/RagA"/>
</dbReference>
<accession>A0A327WBR9</accession>
<dbReference type="Pfam" id="PF07715">
    <property type="entry name" value="Plug"/>
    <property type="match status" value="1"/>
</dbReference>
<evidence type="ECO:0000313" key="11">
    <source>
        <dbReference type="Proteomes" id="UP000249819"/>
    </source>
</evidence>
<dbReference type="InterPro" id="IPR037066">
    <property type="entry name" value="Plug_dom_sf"/>
</dbReference>
<dbReference type="Gene3D" id="2.60.40.1120">
    <property type="entry name" value="Carboxypeptidase-like, regulatory domain"/>
    <property type="match status" value="1"/>
</dbReference>
<keyword evidence="6 7" id="KW-0998">Cell outer membrane</keyword>
<dbReference type="Pfam" id="PF13715">
    <property type="entry name" value="CarbopepD_reg_2"/>
    <property type="match status" value="1"/>
</dbReference>
<evidence type="ECO:0000256" key="1">
    <source>
        <dbReference type="ARBA" id="ARBA00004571"/>
    </source>
</evidence>
<keyword evidence="3 7" id="KW-1134">Transmembrane beta strand</keyword>
<dbReference type="OrthoDB" id="9768177at2"/>
<feature type="chain" id="PRO_5016345959" evidence="8">
    <location>
        <begin position="21"/>
        <end position="1054"/>
    </location>
</feature>
<gene>
    <name evidence="10" type="ORF">CLV59_101380</name>
</gene>
<evidence type="ECO:0000256" key="8">
    <source>
        <dbReference type="SAM" id="SignalP"/>
    </source>
</evidence>
<sequence length="1054" mass="117521">MHKKLLFLALLGLLCYTVSAQGQKISGTVKDDKGVALPGVSIREAGTTNGTASTPDGKFVLTLKSAAAKLLVSFMGYEQQSITVGTKTDFQITLKPDAKALKDVVVIGYQEVKRTKSTAAVTSIMGKDIENLPAASVDVLLQGKLSGVNVQNFTGQPGVKTSLMVRGNTRLMSGSNFDGDEAFSNPLYVIDGIPISDDEVKSFNSTGTNFLASLNPNDIESIDILKDASAAAIYGSRGANGVIIIKTKRGTTGKAKFSVNAYYGLVPKPQQVSTVIGAEERRRKMAMLKNYGTYEQLGSQVPIILTDSLNPAFNNNNNWQDLFYQNGQVQNYDIGVSGANESVNYRVSMGMYDEKGVIINTGYKRYSINSNLGFQISKKLELQSNLRLSKGLRQVGKGSGLDANNQLRDVFKMSPIDMPTSLIYLTPEDRDAIVNPYSRSRNDNVNNDVNVNLQLVYHIMDNLHWTTRGAVTYSNAKYDYAAPAALSVSKTGEAMSSFTQYTKYLVTNHLTWNKTINRIHNINLFAGQEFERRQSEALMAYGRGIPNDNIQVVGGNSKLNGGGTSDYITYAKLSYMASAHYDFRDKYMFDAFWRADASSRFGAANKWGYFPSVSLGWLVHEEAFIRDHFPIINFLKLRASYGINGDESSIGDMSRYNAYKIGDQNYNGSKDVNTYNGNIVITPDFRKITRNDVTWEQSKQFDLGTEVEILQGRFRLEADWYIRNTTGQLLNVWVPETSGYVESLTNAAGVRNSGIEINLTTRNLTPNHKLQWTTNFNLSFNKNMVTKLPDGNRDMYINSDYGQTVYVVGKPVNMYQMYITDGVINSKSDLLVNPYTGEVGKTKWGTLMLGYPKWRDINGDYMISDVVGANDITFYGDPNPKFTGGLTNTLTWKNFTLQFLTTFTFGRTIVNQTLAQKLSNGLFYGNPSDFANASLSDVEKYNYWKHEGDHATFPALNPFMGLYAWRAGQSLFVEPGWYIRIKNVNLGYNFDRKTFRFIDNMKLSSLRVYGMMDNVAMFQKFSGIDAERVNAQGYDFGDGYPLPTKFTLGARVEF</sequence>
<comment type="subcellular location">
    <subcellularLocation>
        <location evidence="1 7">Cell outer membrane</location>
        <topology evidence="1 7">Multi-pass membrane protein</topology>
    </subcellularLocation>
</comment>
<dbReference type="GO" id="GO:0009279">
    <property type="term" value="C:cell outer membrane"/>
    <property type="evidence" value="ECO:0007669"/>
    <property type="project" value="UniProtKB-SubCell"/>
</dbReference>
<evidence type="ECO:0000256" key="3">
    <source>
        <dbReference type="ARBA" id="ARBA00022452"/>
    </source>
</evidence>
<dbReference type="NCBIfam" id="TIGR04056">
    <property type="entry name" value="OMP_RagA_SusC"/>
    <property type="match status" value="1"/>
</dbReference>
<proteinExistence type="inferred from homology"/>
<dbReference type="NCBIfam" id="TIGR04057">
    <property type="entry name" value="SusC_RagA_signa"/>
    <property type="match status" value="1"/>
</dbReference>
<dbReference type="InterPro" id="IPR012910">
    <property type="entry name" value="Plug_dom"/>
</dbReference>
<dbReference type="InterPro" id="IPR008969">
    <property type="entry name" value="CarboxyPept-like_regulatory"/>
</dbReference>
<comment type="similarity">
    <text evidence="7">Belongs to the TonB-dependent receptor family.</text>
</comment>
<dbReference type="PROSITE" id="PS52016">
    <property type="entry name" value="TONB_DEPENDENT_REC_3"/>
    <property type="match status" value="1"/>
</dbReference>
<dbReference type="EMBL" id="QLMA01000001">
    <property type="protein sequence ID" value="RAJ87619.1"/>
    <property type="molecule type" value="Genomic_DNA"/>
</dbReference>
<dbReference type="Gene3D" id="2.170.130.10">
    <property type="entry name" value="TonB-dependent receptor, plug domain"/>
    <property type="match status" value="1"/>
</dbReference>
<keyword evidence="2 7" id="KW-0813">Transport</keyword>
<organism evidence="10 11">
    <name type="scientific">Chitinophaga dinghuensis</name>
    <dbReference type="NCBI Taxonomy" id="1539050"/>
    <lineage>
        <taxon>Bacteria</taxon>
        <taxon>Pseudomonadati</taxon>
        <taxon>Bacteroidota</taxon>
        <taxon>Chitinophagia</taxon>
        <taxon>Chitinophagales</taxon>
        <taxon>Chitinophagaceae</taxon>
        <taxon>Chitinophaga</taxon>
    </lineage>
</organism>
<dbReference type="InterPro" id="IPR023997">
    <property type="entry name" value="TonB-dep_OMP_SusC/RagA_CS"/>
</dbReference>
<reference evidence="10 11" key="1">
    <citation type="submission" date="2018-06" db="EMBL/GenBank/DDBJ databases">
        <title>Genomic Encyclopedia of Archaeal and Bacterial Type Strains, Phase II (KMG-II): from individual species to whole genera.</title>
        <authorList>
            <person name="Goeker M."/>
        </authorList>
    </citation>
    <scope>NUCLEOTIDE SEQUENCE [LARGE SCALE GENOMIC DNA]</scope>
    <source>
        <strain evidence="10 11">DSM 29821</strain>
    </source>
</reference>
<feature type="signal peptide" evidence="8">
    <location>
        <begin position="1"/>
        <end position="20"/>
    </location>
</feature>
<keyword evidence="8" id="KW-0732">Signal</keyword>
<name>A0A327WBR9_9BACT</name>
<keyword evidence="5 7" id="KW-0472">Membrane</keyword>
<dbReference type="RefSeq" id="WP_111590299.1">
    <property type="nucleotide sequence ID" value="NZ_QLMA01000001.1"/>
</dbReference>
<evidence type="ECO:0000256" key="5">
    <source>
        <dbReference type="ARBA" id="ARBA00023136"/>
    </source>
</evidence>
<dbReference type="Gene3D" id="2.40.170.20">
    <property type="entry name" value="TonB-dependent receptor, beta-barrel domain"/>
    <property type="match status" value="1"/>
</dbReference>
<dbReference type="Proteomes" id="UP000249819">
    <property type="component" value="Unassembled WGS sequence"/>
</dbReference>